<evidence type="ECO:0000256" key="1">
    <source>
        <dbReference type="SAM" id="MobiDB-lite"/>
    </source>
</evidence>
<dbReference type="EMBL" id="JANIIK010001249">
    <property type="protein sequence ID" value="KAJ3582303.1"/>
    <property type="molecule type" value="Genomic_DNA"/>
</dbReference>
<dbReference type="Proteomes" id="UP001148018">
    <property type="component" value="Unassembled WGS sequence"/>
</dbReference>
<reference evidence="2" key="1">
    <citation type="submission" date="2022-07" db="EMBL/GenBank/DDBJ databases">
        <title>Chromosome-level genome of Muraenolepis orangiensis.</title>
        <authorList>
            <person name="Kim J."/>
        </authorList>
    </citation>
    <scope>NUCLEOTIDE SEQUENCE</scope>
    <source>
        <strain evidence="2">KU_S4_2022</strain>
        <tissue evidence="2">Muscle</tissue>
    </source>
</reference>
<feature type="non-terminal residue" evidence="2">
    <location>
        <position position="100"/>
    </location>
</feature>
<dbReference type="AlphaFoldDB" id="A0A9Q0D7D3"/>
<gene>
    <name evidence="2" type="ORF">NHX12_015512</name>
</gene>
<feature type="region of interest" description="Disordered" evidence="1">
    <location>
        <begin position="1"/>
        <end position="84"/>
    </location>
</feature>
<organism evidence="2 3">
    <name type="scientific">Muraenolepis orangiensis</name>
    <name type="common">Patagonian moray cod</name>
    <dbReference type="NCBI Taxonomy" id="630683"/>
    <lineage>
        <taxon>Eukaryota</taxon>
        <taxon>Metazoa</taxon>
        <taxon>Chordata</taxon>
        <taxon>Craniata</taxon>
        <taxon>Vertebrata</taxon>
        <taxon>Euteleostomi</taxon>
        <taxon>Actinopterygii</taxon>
        <taxon>Neopterygii</taxon>
        <taxon>Teleostei</taxon>
        <taxon>Neoteleostei</taxon>
        <taxon>Acanthomorphata</taxon>
        <taxon>Zeiogadaria</taxon>
        <taxon>Gadariae</taxon>
        <taxon>Gadiformes</taxon>
        <taxon>Muraenolepidoidei</taxon>
        <taxon>Muraenolepididae</taxon>
        <taxon>Muraenolepis</taxon>
    </lineage>
</organism>
<feature type="compositionally biased region" description="Basic and acidic residues" evidence="1">
    <location>
        <begin position="42"/>
        <end position="52"/>
    </location>
</feature>
<name>A0A9Q0D7D3_9TELE</name>
<proteinExistence type="predicted"/>
<accession>A0A9Q0D7D3</accession>
<protein>
    <submittedName>
        <fullName evidence="2">Uncharacterized protein</fullName>
    </submittedName>
</protein>
<sequence>MWEWSGLSADWSYQRAKRDERPARQQTKVTVERRRGYRSRRSPAEARSREIDAMIAGRESRSAASDRFSSIGQGREGKSTFSNRNVRIINGKEFDKKAPW</sequence>
<evidence type="ECO:0000313" key="3">
    <source>
        <dbReference type="Proteomes" id="UP001148018"/>
    </source>
</evidence>
<evidence type="ECO:0000313" key="2">
    <source>
        <dbReference type="EMBL" id="KAJ3582303.1"/>
    </source>
</evidence>
<comment type="caution">
    <text evidence="2">The sequence shown here is derived from an EMBL/GenBank/DDBJ whole genome shotgun (WGS) entry which is preliminary data.</text>
</comment>
<keyword evidence="3" id="KW-1185">Reference proteome</keyword>